<accession>A0A368QQD4</accession>
<reference evidence="2" key="1">
    <citation type="journal article" date="2012" name="Nat. Biotechnol.">
        <title>Reference genome sequence of the model plant Setaria.</title>
        <authorList>
            <person name="Bennetzen J.L."/>
            <person name="Schmutz J."/>
            <person name="Wang H."/>
            <person name="Percifield R."/>
            <person name="Hawkins J."/>
            <person name="Pontaroli A.C."/>
            <person name="Estep M."/>
            <person name="Feng L."/>
            <person name="Vaughn J.N."/>
            <person name="Grimwood J."/>
            <person name="Jenkins J."/>
            <person name="Barry K."/>
            <person name="Lindquist E."/>
            <person name="Hellsten U."/>
            <person name="Deshpande S."/>
            <person name="Wang X."/>
            <person name="Wu X."/>
            <person name="Mitros T."/>
            <person name="Triplett J."/>
            <person name="Yang X."/>
            <person name="Ye C.Y."/>
            <person name="Mauro-Herrera M."/>
            <person name="Wang L."/>
            <person name="Li P."/>
            <person name="Sharma M."/>
            <person name="Sharma R."/>
            <person name="Ronald P.C."/>
            <person name="Panaud O."/>
            <person name="Kellogg E.A."/>
            <person name="Brutnell T.P."/>
            <person name="Doust A.N."/>
            <person name="Tuskan G.A."/>
            <person name="Rokhsar D."/>
            <person name="Devos K.M."/>
        </authorList>
    </citation>
    <scope>NUCLEOTIDE SEQUENCE [LARGE SCALE GENOMIC DNA]</scope>
    <source>
        <strain evidence="2">Yugu1</strain>
    </source>
</reference>
<gene>
    <name evidence="2" type="ORF">SETIT_4G028000v2</name>
</gene>
<feature type="compositionally biased region" description="Basic and acidic residues" evidence="1">
    <location>
        <begin position="81"/>
        <end position="104"/>
    </location>
</feature>
<sequence length="104" mass="11798">MACADLGFRFSCNEIPMSQHLLDDRHQANSRRTLLPASSLRPPMPINSRKLGNISSPVPQETAPTELIARLRANKRKAEHHARTESVRTERGERGQQRGRMDKD</sequence>
<organism evidence="2">
    <name type="scientific">Setaria italica</name>
    <name type="common">Foxtail millet</name>
    <name type="synonym">Panicum italicum</name>
    <dbReference type="NCBI Taxonomy" id="4555"/>
    <lineage>
        <taxon>Eukaryota</taxon>
        <taxon>Viridiplantae</taxon>
        <taxon>Streptophyta</taxon>
        <taxon>Embryophyta</taxon>
        <taxon>Tracheophyta</taxon>
        <taxon>Spermatophyta</taxon>
        <taxon>Magnoliopsida</taxon>
        <taxon>Liliopsida</taxon>
        <taxon>Poales</taxon>
        <taxon>Poaceae</taxon>
        <taxon>PACMAD clade</taxon>
        <taxon>Panicoideae</taxon>
        <taxon>Panicodae</taxon>
        <taxon>Paniceae</taxon>
        <taxon>Cenchrinae</taxon>
        <taxon>Setaria</taxon>
    </lineage>
</organism>
<dbReference type="EMBL" id="CM003531">
    <property type="protein sequence ID" value="RCV20093.1"/>
    <property type="molecule type" value="Genomic_DNA"/>
</dbReference>
<name>A0A368QQD4_SETIT</name>
<feature type="compositionally biased region" description="Polar residues" evidence="1">
    <location>
        <begin position="53"/>
        <end position="63"/>
    </location>
</feature>
<protein>
    <submittedName>
        <fullName evidence="2">Uncharacterized protein</fullName>
    </submittedName>
</protein>
<evidence type="ECO:0000256" key="1">
    <source>
        <dbReference type="SAM" id="MobiDB-lite"/>
    </source>
</evidence>
<evidence type="ECO:0000313" key="2">
    <source>
        <dbReference type="EMBL" id="RCV20093.1"/>
    </source>
</evidence>
<proteinExistence type="predicted"/>
<feature type="region of interest" description="Disordered" evidence="1">
    <location>
        <begin position="34"/>
        <end position="104"/>
    </location>
</feature>
<reference evidence="2" key="2">
    <citation type="submission" date="2015-07" db="EMBL/GenBank/DDBJ databases">
        <authorList>
            <person name="Noorani M."/>
        </authorList>
    </citation>
    <scope>NUCLEOTIDE SEQUENCE</scope>
    <source>
        <strain evidence="2">Yugu1</strain>
    </source>
</reference>
<dbReference type="AlphaFoldDB" id="A0A368QQD4"/>